<reference evidence="9 10" key="1">
    <citation type="submission" date="2019-09" db="EMBL/GenBank/DDBJ databases">
        <title>Whole-genome sequence of the purple sulfur bacterium Thiohalocapsa marina DSM 19078.</title>
        <authorList>
            <person name="Kyndt J.A."/>
            <person name="Meyer T.E."/>
        </authorList>
    </citation>
    <scope>NUCLEOTIDE SEQUENCE [LARGE SCALE GENOMIC DNA]</scope>
    <source>
        <strain evidence="9 10">DSM 19078</strain>
    </source>
</reference>
<keyword evidence="9" id="KW-0969">Cilium</keyword>
<comment type="caution">
    <text evidence="9">The sequence shown here is derived from an EMBL/GenBank/DDBJ whole genome shotgun (WGS) entry which is preliminary data.</text>
</comment>
<keyword evidence="9" id="KW-0966">Cell projection</keyword>
<evidence type="ECO:0000256" key="6">
    <source>
        <dbReference type="ARBA" id="ARBA00023159"/>
    </source>
</evidence>
<name>A0A5M8FH80_9GAMM</name>
<evidence type="ECO:0000256" key="8">
    <source>
        <dbReference type="ARBA" id="ARBA00025431"/>
    </source>
</evidence>
<keyword evidence="5" id="KW-1015">Disulfide bond</keyword>
<sequence length="117" mass="12717">MVRTSPPVTPAASSPLEGALDLDITHLNLQWLVGARALARNDVDQATLVYGLERELAEALREAPFTVLRTLAASGVLLVRPRFETRFLHERLAASQQATTAFELQSILLAAEGLTQP</sequence>
<evidence type="ECO:0000313" key="10">
    <source>
        <dbReference type="Proteomes" id="UP000322981"/>
    </source>
</evidence>
<keyword evidence="10" id="KW-1185">Reference proteome</keyword>
<keyword evidence="7" id="KW-0804">Transcription</keyword>
<dbReference type="OrthoDB" id="5768458at2"/>
<dbReference type="RefSeq" id="WP_150093856.1">
    <property type="nucleotide sequence ID" value="NZ_VWXX01000022.1"/>
</dbReference>
<dbReference type="Proteomes" id="UP000322981">
    <property type="component" value="Unassembled WGS sequence"/>
</dbReference>
<dbReference type="GO" id="GO:0003677">
    <property type="term" value="F:DNA binding"/>
    <property type="evidence" value="ECO:0007669"/>
    <property type="project" value="UniProtKB-KW"/>
</dbReference>
<accession>A0A5M8FH80</accession>
<dbReference type="InterPro" id="IPR023559">
    <property type="entry name" value="Flagellar_FlhD"/>
</dbReference>
<dbReference type="Pfam" id="PF05247">
    <property type="entry name" value="FlhD"/>
    <property type="match status" value="1"/>
</dbReference>
<keyword evidence="9" id="KW-0282">Flagellum</keyword>
<comment type="function">
    <text evidence="8">Functions in complex with FlhC as a master transcriptional regulator that regulates transcription of several flagellar and non-flagellar operons by binding to their promoter region. Activates expression of class 2 flagellar genes, including fliA, which is a flagellum-specific sigma factor that turns on the class 3 genes. Also regulates genes whose products function in a variety of physiological pathways.</text>
</comment>
<evidence type="ECO:0000256" key="3">
    <source>
        <dbReference type="ARBA" id="ARBA00023015"/>
    </source>
</evidence>
<organism evidence="9 10">
    <name type="scientific">Thiohalocapsa marina</name>
    <dbReference type="NCBI Taxonomy" id="424902"/>
    <lineage>
        <taxon>Bacteria</taxon>
        <taxon>Pseudomonadati</taxon>
        <taxon>Pseudomonadota</taxon>
        <taxon>Gammaproteobacteria</taxon>
        <taxon>Chromatiales</taxon>
        <taxon>Chromatiaceae</taxon>
        <taxon>Thiohalocapsa</taxon>
    </lineage>
</organism>
<evidence type="ECO:0000256" key="1">
    <source>
        <dbReference type="ARBA" id="ARBA00022490"/>
    </source>
</evidence>
<dbReference type="AlphaFoldDB" id="A0A5M8FH80"/>
<dbReference type="SUPFAM" id="SSF63592">
    <property type="entry name" value="Flagellar transcriptional activator FlhD"/>
    <property type="match status" value="1"/>
</dbReference>
<protein>
    <submittedName>
        <fullName evidence="9">Flagellar transcriptional regulator FlhD</fullName>
    </submittedName>
</protein>
<proteinExistence type="predicted"/>
<keyword evidence="2" id="KW-1005">Bacterial flagellum biogenesis</keyword>
<keyword evidence="3" id="KW-0805">Transcription regulation</keyword>
<dbReference type="EMBL" id="VWXX01000022">
    <property type="protein sequence ID" value="KAA6184238.1"/>
    <property type="molecule type" value="Genomic_DNA"/>
</dbReference>
<evidence type="ECO:0000256" key="2">
    <source>
        <dbReference type="ARBA" id="ARBA00022795"/>
    </source>
</evidence>
<keyword evidence="1" id="KW-0963">Cytoplasm</keyword>
<keyword evidence="6" id="KW-0010">Activator</keyword>
<evidence type="ECO:0000256" key="5">
    <source>
        <dbReference type="ARBA" id="ARBA00023157"/>
    </source>
</evidence>
<gene>
    <name evidence="9" type="ORF">F2Q65_13060</name>
</gene>
<evidence type="ECO:0000256" key="4">
    <source>
        <dbReference type="ARBA" id="ARBA00023125"/>
    </source>
</evidence>
<dbReference type="Gene3D" id="1.10.4000.10">
    <property type="entry name" value="Flagellar transcriptional activator FlhD"/>
    <property type="match status" value="1"/>
</dbReference>
<dbReference type="InterPro" id="IPR036194">
    <property type="entry name" value="FlhD_sf"/>
</dbReference>
<dbReference type="GO" id="GO:0044780">
    <property type="term" value="P:bacterial-type flagellum assembly"/>
    <property type="evidence" value="ECO:0007669"/>
    <property type="project" value="InterPro"/>
</dbReference>
<evidence type="ECO:0000313" key="9">
    <source>
        <dbReference type="EMBL" id="KAA6184238.1"/>
    </source>
</evidence>
<evidence type="ECO:0000256" key="7">
    <source>
        <dbReference type="ARBA" id="ARBA00023163"/>
    </source>
</evidence>
<keyword evidence="4" id="KW-0238">DNA-binding</keyword>
<dbReference type="GO" id="GO:0045893">
    <property type="term" value="P:positive regulation of DNA-templated transcription"/>
    <property type="evidence" value="ECO:0007669"/>
    <property type="project" value="InterPro"/>
</dbReference>